<dbReference type="PROSITE" id="PS51257">
    <property type="entry name" value="PROKAR_LIPOPROTEIN"/>
    <property type="match status" value="1"/>
</dbReference>
<accession>A0ABS3M682</accession>
<evidence type="ECO:0000259" key="7">
    <source>
        <dbReference type="Pfam" id="PF07980"/>
    </source>
</evidence>
<dbReference type="InterPro" id="IPR011990">
    <property type="entry name" value="TPR-like_helical_dom_sf"/>
</dbReference>
<evidence type="ECO:0000256" key="5">
    <source>
        <dbReference type="ARBA" id="ARBA00023237"/>
    </source>
</evidence>
<feature type="chain" id="PRO_5045520555" evidence="6">
    <location>
        <begin position="23"/>
        <end position="506"/>
    </location>
</feature>
<dbReference type="Gene3D" id="1.25.40.390">
    <property type="match status" value="1"/>
</dbReference>
<keyword evidence="4" id="KW-0472">Membrane</keyword>
<evidence type="ECO:0000256" key="3">
    <source>
        <dbReference type="ARBA" id="ARBA00022729"/>
    </source>
</evidence>
<evidence type="ECO:0000259" key="8">
    <source>
        <dbReference type="Pfam" id="PF14322"/>
    </source>
</evidence>
<feature type="domain" description="SusD-like N-terminal" evidence="8">
    <location>
        <begin position="95"/>
        <end position="241"/>
    </location>
</feature>
<proteinExistence type="inferred from homology"/>
<comment type="subcellular location">
    <subcellularLocation>
        <location evidence="1">Cell outer membrane</location>
    </subcellularLocation>
</comment>
<keyword evidence="10" id="KW-1185">Reference proteome</keyword>
<comment type="caution">
    <text evidence="9">The sequence shown here is derived from an EMBL/GenBank/DDBJ whole genome shotgun (WGS) entry which is preliminary data.</text>
</comment>
<dbReference type="EMBL" id="JAERMS010000022">
    <property type="protein sequence ID" value="MBO1363644.1"/>
    <property type="molecule type" value="Genomic_DNA"/>
</dbReference>
<organism evidence="9 10">
    <name type="scientific">Prevotella illustrans</name>
    <dbReference type="NCBI Taxonomy" id="2800387"/>
    <lineage>
        <taxon>Bacteria</taxon>
        <taxon>Pseudomonadati</taxon>
        <taxon>Bacteroidota</taxon>
        <taxon>Bacteroidia</taxon>
        <taxon>Bacteroidales</taxon>
        <taxon>Prevotellaceae</taxon>
        <taxon>Prevotella</taxon>
    </lineage>
</organism>
<name>A0ABS3M682_9BACT</name>
<gene>
    <name evidence="9" type="ORF">JHU38_07655</name>
</gene>
<reference evidence="9 10" key="1">
    <citation type="submission" date="2021-01" db="EMBL/GenBank/DDBJ databases">
        <title>Prevotella A2931 sp. nov.</title>
        <authorList>
            <person name="Buhl M."/>
            <person name="Oberhettinger P."/>
        </authorList>
    </citation>
    <scope>NUCLEOTIDE SEQUENCE [LARGE SCALE GENOMIC DNA]</scope>
    <source>
        <strain evidence="9 10">A2931</strain>
    </source>
</reference>
<feature type="domain" description="RagB/SusD" evidence="7">
    <location>
        <begin position="377"/>
        <end position="506"/>
    </location>
</feature>
<dbReference type="Proteomes" id="UP000664265">
    <property type="component" value="Unassembled WGS sequence"/>
</dbReference>
<evidence type="ECO:0000256" key="1">
    <source>
        <dbReference type="ARBA" id="ARBA00004442"/>
    </source>
</evidence>
<evidence type="ECO:0000313" key="10">
    <source>
        <dbReference type="Proteomes" id="UP000664265"/>
    </source>
</evidence>
<comment type="similarity">
    <text evidence="2">Belongs to the SusD family.</text>
</comment>
<evidence type="ECO:0000256" key="2">
    <source>
        <dbReference type="ARBA" id="ARBA00006275"/>
    </source>
</evidence>
<dbReference type="InterPro" id="IPR033985">
    <property type="entry name" value="SusD-like_N"/>
</dbReference>
<dbReference type="SUPFAM" id="SSF48452">
    <property type="entry name" value="TPR-like"/>
    <property type="match status" value="1"/>
</dbReference>
<dbReference type="InterPro" id="IPR012944">
    <property type="entry name" value="SusD_RagB_dom"/>
</dbReference>
<evidence type="ECO:0000256" key="6">
    <source>
        <dbReference type="SAM" id="SignalP"/>
    </source>
</evidence>
<evidence type="ECO:0000256" key="4">
    <source>
        <dbReference type="ARBA" id="ARBA00023136"/>
    </source>
</evidence>
<dbReference type="Pfam" id="PF14322">
    <property type="entry name" value="SusD-like_3"/>
    <property type="match status" value="1"/>
</dbReference>
<keyword evidence="3 6" id="KW-0732">Signal</keyword>
<keyword evidence="5" id="KW-0998">Cell outer membrane</keyword>
<dbReference type="RefSeq" id="WP_107581844.1">
    <property type="nucleotide sequence ID" value="NZ_JAERMS010000022.1"/>
</dbReference>
<dbReference type="CDD" id="cd08977">
    <property type="entry name" value="SusD"/>
    <property type="match status" value="1"/>
</dbReference>
<evidence type="ECO:0000313" key="9">
    <source>
        <dbReference type="EMBL" id="MBO1363644.1"/>
    </source>
</evidence>
<protein>
    <submittedName>
        <fullName evidence="9">RagB/SusD family nutrient uptake outer membrane protein</fullName>
    </submittedName>
</protein>
<feature type="signal peptide" evidence="6">
    <location>
        <begin position="1"/>
        <end position="22"/>
    </location>
</feature>
<sequence length="506" mass="58124">MKTKYIKFMVMGVVATSLTACSLDTEPISSPSELTEGRQTDTTTAVLKDREAAISQRTVLYQLFRNRQEHMHLDYVLLGEAHADNAYAGTTGQETIPLETNALDATTGTLGRDWSRYLEDIAKANVLINGVEQLKENGQIRDDDYRQWRAEGQIFRALMMFRMVRMWGSLPIITKVAKTITSANIKEVYPTYFPPRSTTEECYRQIISDLEYADQNAPDISTTDRTIMSKTVAQALLCKVYAEKAVQDYDKVIAYAQKVRNTTGVALEPDFKTLWGWDDTKKDCLKRNTSEGLLEVHWLPGSGNWESWMYGRSLEDYNNAFTWAKWVTPSRDLIKDFTDENDTTRLNQTVVYYSCGWSNYYPASHYAFMYKLRSGYNNEYVVRLADIILLEAEAYAAKGDTQNSAKLVNMIRQRAKLKVLTADKTASKEKMLEAVLHERRLELAMEGERWYDLCRYDKVEEVMNTLTGRDVGRLPLVRQFDKNQYLMPIPQSALDENQNLQQNPGY</sequence>
<dbReference type="Pfam" id="PF07980">
    <property type="entry name" value="SusD_RagB"/>
    <property type="match status" value="1"/>
</dbReference>